<evidence type="ECO:0000256" key="1">
    <source>
        <dbReference type="SAM" id="MobiDB-lite"/>
    </source>
</evidence>
<evidence type="ECO:0000313" key="5">
    <source>
        <dbReference type="Proteomes" id="UP000539146"/>
    </source>
</evidence>
<reference evidence="4 5" key="1">
    <citation type="submission" date="2020-05" db="EMBL/GenBank/DDBJ databases">
        <title>Genome Sequencing of Type Strains.</title>
        <authorList>
            <person name="Lemaire J.F."/>
            <person name="Inderbitzin P."/>
            <person name="Gregorio O.A."/>
            <person name="Collins S.B."/>
            <person name="Wespe N."/>
            <person name="Knight-Connoni V."/>
        </authorList>
    </citation>
    <scope>NUCLEOTIDE SEQUENCE [LARGE SCALE GENOMIC DNA]</scope>
    <source>
        <strain evidence="4 5">DSM 20512</strain>
    </source>
</reference>
<dbReference type="InterPro" id="IPR021447">
    <property type="entry name" value="DUF3097_C"/>
</dbReference>
<dbReference type="Proteomes" id="UP000539146">
    <property type="component" value="Unassembled WGS sequence"/>
</dbReference>
<dbReference type="EMBL" id="JABMCG010000047">
    <property type="protein sequence ID" value="NUU26638.1"/>
    <property type="molecule type" value="Genomic_DNA"/>
</dbReference>
<evidence type="ECO:0000259" key="2">
    <source>
        <dbReference type="Pfam" id="PF11296"/>
    </source>
</evidence>
<gene>
    <name evidence="4" type="ORF">HP467_00705</name>
</gene>
<sequence length="345" mass="37436">MGLPIGGGHGACRDAPGCRRRCGTRRHYASRVDDDRYGSDVLSGDWRSQGVKKVRQVPLERDMVLEDPDSGWAGAVVGLEAGNVSLEDWKGRTRAFPFTGQFLLEGELVTLGRPQAPVGRSGGARPAAGPTGGAAAPAGRIGAAPAVRHASDGGRLRTASGSFAVEQQRARVALPSRIMVEGRHDAELVEKVWGADLRVEGVVVEYLEGVDNLAEVLDEFRPSRDRRVGVLVDHLVPGSKESRFADAVMRGKWGAHVLVVGHPFVDVWQSVKPSRLGLTAWPTIPRSIEWKKGILQHLGWPADEQADVARAWQRILGQVRTFADLEPQLLGRVEELIDFVTEPKA</sequence>
<comment type="caution">
    <text evidence="4">The sequence shown here is derived from an EMBL/GenBank/DDBJ whole genome shotgun (WGS) entry which is preliminary data.</text>
</comment>
<feature type="region of interest" description="Disordered" evidence="1">
    <location>
        <begin position="117"/>
        <end position="139"/>
    </location>
</feature>
<feature type="domain" description="DUF3097" evidence="3">
    <location>
        <begin position="56"/>
        <end position="114"/>
    </location>
</feature>
<dbReference type="AlphaFoldDB" id="A0A850DPW9"/>
<dbReference type="InterPro" id="IPR053883">
    <property type="entry name" value="DUF3097_N"/>
</dbReference>
<dbReference type="Pfam" id="PF11296">
    <property type="entry name" value="DUF3097_C"/>
    <property type="match status" value="1"/>
</dbReference>
<evidence type="ECO:0000259" key="3">
    <source>
        <dbReference type="Pfam" id="PF22845"/>
    </source>
</evidence>
<name>A0A850DPW9_9MICO</name>
<accession>A0A850DPW9</accession>
<evidence type="ECO:0000313" key="4">
    <source>
        <dbReference type="EMBL" id="NUU26638.1"/>
    </source>
</evidence>
<feature type="domain" description="DUF3097" evidence="2">
    <location>
        <begin position="176"/>
        <end position="342"/>
    </location>
</feature>
<organism evidence="4 5">
    <name type="scientific">Curtobacterium citreum</name>
    <dbReference type="NCBI Taxonomy" id="2036"/>
    <lineage>
        <taxon>Bacteria</taxon>
        <taxon>Bacillati</taxon>
        <taxon>Actinomycetota</taxon>
        <taxon>Actinomycetes</taxon>
        <taxon>Micrococcales</taxon>
        <taxon>Microbacteriaceae</taxon>
        <taxon>Curtobacterium</taxon>
    </lineage>
</organism>
<protein>
    <submittedName>
        <fullName evidence="4">DUF3097 domain-containing protein</fullName>
    </submittedName>
</protein>
<proteinExistence type="predicted"/>
<dbReference type="Pfam" id="PF22845">
    <property type="entry name" value="DUF3097_N"/>
    <property type="match status" value="1"/>
</dbReference>